<dbReference type="Proteomes" id="UP001371218">
    <property type="component" value="Unassembled WGS sequence"/>
</dbReference>
<dbReference type="InterPro" id="IPR036390">
    <property type="entry name" value="WH_DNA-bd_sf"/>
</dbReference>
<evidence type="ECO:0000256" key="1">
    <source>
        <dbReference type="ARBA" id="ARBA00023015"/>
    </source>
</evidence>
<protein>
    <submittedName>
        <fullName evidence="5">Crp/Fnr family transcriptional regulator</fullName>
    </submittedName>
</protein>
<dbReference type="EMBL" id="JBBUTG010000003">
    <property type="protein sequence ID" value="MEK8030486.1"/>
    <property type="molecule type" value="Genomic_DNA"/>
</dbReference>
<dbReference type="InterPro" id="IPR014710">
    <property type="entry name" value="RmlC-like_jellyroll"/>
</dbReference>
<reference evidence="5 6" key="1">
    <citation type="submission" date="2024-04" db="EMBL/GenBank/DDBJ databases">
        <title>Novel species of the genus Ideonella isolated from streams.</title>
        <authorList>
            <person name="Lu H."/>
        </authorList>
    </citation>
    <scope>NUCLEOTIDE SEQUENCE [LARGE SCALE GENOMIC DNA]</scope>
    <source>
        <strain evidence="5 6">DXS29W</strain>
    </source>
</reference>
<dbReference type="Pfam" id="PF00027">
    <property type="entry name" value="cNMP_binding"/>
    <property type="match status" value="1"/>
</dbReference>
<keyword evidence="6" id="KW-1185">Reference proteome</keyword>
<dbReference type="RefSeq" id="WP_341424851.1">
    <property type="nucleotide sequence ID" value="NZ_JBBUTG010000003.1"/>
</dbReference>
<dbReference type="SMART" id="SM00419">
    <property type="entry name" value="HTH_CRP"/>
    <property type="match status" value="1"/>
</dbReference>
<keyword evidence="1" id="KW-0805">Transcription regulation</keyword>
<comment type="caution">
    <text evidence="5">The sequence shown here is derived from an EMBL/GenBank/DDBJ whole genome shotgun (WGS) entry which is preliminary data.</text>
</comment>
<dbReference type="Pfam" id="PF13545">
    <property type="entry name" value="HTH_Crp_2"/>
    <property type="match status" value="1"/>
</dbReference>
<evidence type="ECO:0000313" key="6">
    <source>
        <dbReference type="Proteomes" id="UP001371218"/>
    </source>
</evidence>
<sequence>MNDELAALLAANFPGVRVPSVASQALARQVVTRRLPRGALAFAQGQCSPALFGVIAGEIEIRFMSADGQASVLEHVPPGKLFGLASFASGLPSTYEAAATRLTRLALFGPSAYATLIDEVPGVARLLLRELALRHDGTLQWLAAARHLSAIERFSLGLSQLQREGRLADEDDAGWRFLRATQAELAALAGLSRQTVNEVVAQLAQQGRLRTGYGGLWLPPPDA</sequence>
<dbReference type="SUPFAM" id="SSF46785">
    <property type="entry name" value="Winged helix' DNA-binding domain"/>
    <property type="match status" value="1"/>
</dbReference>
<dbReference type="InterPro" id="IPR018490">
    <property type="entry name" value="cNMP-bd_dom_sf"/>
</dbReference>
<keyword evidence="3" id="KW-0804">Transcription</keyword>
<proteinExistence type="predicted"/>
<name>A0ABU9BKX1_9BURK</name>
<feature type="domain" description="Cyclic nucleotide-binding" evidence="4">
    <location>
        <begin position="26"/>
        <end position="134"/>
    </location>
</feature>
<dbReference type="Gene3D" id="2.60.120.10">
    <property type="entry name" value="Jelly Rolls"/>
    <property type="match status" value="1"/>
</dbReference>
<accession>A0ABU9BKX1</accession>
<evidence type="ECO:0000313" key="5">
    <source>
        <dbReference type="EMBL" id="MEK8030486.1"/>
    </source>
</evidence>
<gene>
    <name evidence="5" type="ORF">AACH06_06575</name>
</gene>
<evidence type="ECO:0000256" key="2">
    <source>
        <dbReference type="ARBA" id="ARBA00023125"/>
    </source>
</evidence>
<dbReference type="SUPFAM" id="SSF51206">
    <property type="entry name" value="cAMP-binding domain-like"/>
    <property type="match status" value="1"/>
</dbReference>
<dbReference type="PROSITE" id="PS50042">
    <property type="entry name" value="CNMP_BINDING_3"/>
    <property type="match status" value="1"/>
</dbReference>
<evidence type="ECO:0000256" key="3">
    <source>
        <dbReference type="ARBA" id="ARBA00023163"/>
    </source>
</evidence>
<organism evidence="5 6">
    <name type="scientific">Ideonella lacteola</name>
    <dbReference type="NCBI Taxonomy" id="2984193"/>
    <lineage>
        <taxon>Bacteria</taxon>
        <taxon>Pseudomonadati</taxon>
        <taxon>Pseudomonadota</taxon>
        <taxon>Betaproteobacteria</taxon>
        <taxon>Burkholderiales</taxon>
        <taxon>Sphaerotilaceae</taxon>
        <taxon>Ideonella</taxon>
    </lineage>
</organism>
<dbReference type="InterPro" id="IPR000595">
    <property type="entry name" value="cNMP-bd_dom"/>
</dbReference>
<dbReference type="CDD" id="cd00038">
    <property type="entry name" value="CAP_ED"/>
    <property type="match status" value="1"/>
</dbReference>
<evidence type="ECO:0000259" key="4">
    <source>
        <dbReference type="PROSITE" id="PS50042"/>
    </source>
</evidence>
<dbReference type="InterPro" id="IPR012318">
    <property type="entry name" value="HTH_CRP"/>
</dbReference>
<keyword evidence="2" id="KW-0238">DNA-binding</keyword>